<sequence length="142" mass="15093">MVSTDAINSSENNDTVNGVNGVNNTQETPLVATDAMIATNVSNTSGAPRMLQSSQHMTQPQSQVIYASNPIPQHVLQSQSHVSNATLFNLVAVVPNMPYCSMSLVSQASFAQAQPQFATAGPAQLQPQVHLATTEIVEDNAW</sequence>
<accession>A0ABR2AR99</accession>
<comment type="caution">
    <text evidence="2">The sequence shown here is derived from an EMBL/GenBank/DDBJ whole genome shotgun (WGS) entry which is preliminary data.</text>
</comment>
<gene>
    <name evidence="2" type="ORF">V6N12_019341</name>
</gene>
<organism evidence="2 3">
    <name type="scientific">Hibiscus sabdariffa</name>
    <name type="common">roselle</name>
    <dbReference type="NCBI Taxonomy" id="183260"/>
    <lineage>
        <taxon>Eukaryota</taxon>
        <taxon>Viridiplantae</taxon>
        <taxon>Streptophyta</taxon>
        <taxon>Embryophyta</taxon>
        <taxon>Tracheophyta</taxon>
        <taxon>Spermatophyta</taxon>
        <taxon>Magnoliopsida</taxon>
        <taxon>eudicotyledons</taxon>
        <taxon>Gunneridae</taxon>
        <taxon>Pentapetalae</taxon>
        <taxon>rosids</taxon>
        <taxon>malvids</taxon>
        <taxon>Malvales</taxon>
        <taxon>Malvaceae</taxon>
        <taxon>Malvoideae</taxon>
        <taxon>Hibiscus</taxon>
    </lineage>
</organism>
<evidence type="ECO:0000256" key="1">
    <source>
        <dbReference type="SAM" id="MobiDB-lite"/>
    </source>
</evidence>
<protein>
    <submittedName>
        <fullName evidence="2">Uncharacterized protein</fullName>
    </submittedName>
</protein>
<feature type="compositionally biased region" description="Low complexity" evidence="1">
    <location>
        <begin position="12"/>
        <end position="22"/>
    </location>
</feature>
<dbReference type="Proteomes" id="UP001472677">
    <property type="component" value="Unassembled WGS sequence"/>
</dbReference>
<feature type="compositionally biased region" description="Polar residues" evidence="1">
    <location>
        <begin position="1"/>
        <end position="11"/>
    </location>
</feature>
<proteinExistence type="predicted"/>
<evidence type="ECO:0000313" key="2">
    <source>
        <dbReference type="EMBL" id="KAK8496225.1"/>
    </source>
</evidence>
<evidence type="ECO:0000313" key="3">
    <source>
        <dbReference type="Proteomes" id="UP001472677"/>
    </source>
</evidence>
<dbReference type="EMBL" id="JBBPBM010000377">
    <property type="protein sequence ID" value="KAK8496225.1"/>
    <property type="molecule type" value="Genomic_DNA"/>
</dbReference>
<name>A0ABR2AR99_9ROSI</name>
<keyword evidence="3" id="KW-1185">Reference proteome</keyword>
<reference evidence="2 3" key="1">
    <citation type="journal article" date="2024" name="G3 (Bethesda)">
        <title>Genome assembly of Hibiscus sabdariffa L. provides insights into metabolisms of medicinal natural products.</title>
        <authorList>
            <person name="Kim T."/>
        </authorList>
    </citation>
    <scope>NUCLEOTIDE SEQUENCE [LARGE SCALE GENOMIC DNA]</scope>
    <source>
        <strain evidence="2">TK-2024</strain>
        <tissue evidence="2">Old leaves</tissue>
    </source>
</reference>
<feature type="region of interest" description="Disordered" evidence="1">
    <location>
        <begin position="1"/>
        <end position="22"/>
    </location>
</feature>